<dbReference type="InterPro" id="IPR036875">
    <property type="entry name" value="Znf_CCHC_sf"/>
</dbReference>
<dbReference type="Gene3D" id="4.10.60.10">
    <property type="entry name" value="Zinc finger, CCHC-type"/>
    <property type="match status" value="1"/>
</dbReference>
<protein>
    <recommendedName>
        <fullName evidence="3">CCHC-type domain-containing protein</fullName>
    </recommendedName>
</protein>
<comment type="caution">
    <text evidence="4">The sequence shown here is derived from an EMBL/GenBank/DDBJ whole genome shotgun (WGS) entry which is preliminary data.</text>
</comment>
<feature type="region of interest" description="Disordered" evidence="2">
    <location>
        <begin position="32"/>
        <end position="57"/>
    </location>
</feature>
<dbReference type="InterPro" id="IPR001878">
    <property type="entry name" value="Znf_CCHC"/>
</dbReference>
<dbReference type="SUPFAM" id="SSF57756">
    <property type="entry name" value="Retrovirus zinc finger-like domains"/>
    <property type="match status" value="1"/>
</dbReference>
<keyword evidence="1" id="KW-0862">Zinc</keyword>
<dbReference type="PROSITE" id="PS50158">
    <property type="entry name" value="ZF_CCHC"/>
    <property type="match status" value="1"/>
</dbReference>
<dbReference type="GO" id="GO:0003676">
    <property type="term" value="F:nucleic acid binding"/>
    <property type="evidence" value="ECO:0007669"/>
    <property type="project" value="InterPro"/>
</dbReference>
<keyword evidence="1" id="KW-0863">Zinc-finger</keyword>
<evidence type="ECO:0000259" key="3">
    <source>
        <dbReference type="PROSITE" id="PS50158"/>
    </source>
</evidence>
<dbReference type="GO" id="GO:0008270">
    <property type="term" value="F:zinc ion binding"/>
    <property type="evidence" value="ECO:0007669"/>
    <property type="project" value="UniProtKB-KW"/>
</dbReference>
<evidence type="ECO:0000313" key="4">
    <source>
        <dbReference type="EMBL" id="KAF1494871.1"/>
    </source>
</evidence>
<proteinExistence type="predicted"/>
<evidence type="ECO:0000313" key="5">
    <source>
        <dbReference type="Proteomes" id="UP000818537"/>
    </source>
</evidence>
<dbReference type="SMART" id="SM00343">
    <property type="entry name" value="ZnF_C2HC"/>
    <property type="match status" value="1"/>
</dbReference>
<reference evidence="4" key="1">
    <citation type="journal article" date="2019" name="Gigascience">
        <title>High-coverage genomes to elucidate the evolution of penguins.</title>
        <authorList>
            <person name="Pan H."/>
            <person name="Cole T.L."/>
            <person name="Bi X."/>
            <person name="Fang M."/>
            <person name="Zhou C."/>
            <person name="Yang Z."/>
            <person name="Ksepka D.T."/>
            <person name="Hart T."/>
            <person name="Bouzat J.L."/>
            <person name="Argilla L.S."/>
            <person name="Bertelsen M.F."/>
            <person name="Boersma P.D."/>
            <person name="Bost C.A."/>
            <person name="Cherel Y."/>
            <person name="Dann P."/>
            <person name="Fiddaman S.R."/>
            <person name="Howard P."/>
            <person name="Labuschagne K."/>
            <person name="Mattern T."/>
            <person name="Miller G."/>
            <person name="Parker P."/>
            <person name="Phillips R.A."/>
            <person name="Quillfeldt P."/>
            <person name="Ryan P.G."/>
            <person name="Taylor H."/>
            <person name="Thompson D.R."/>
            <person name="Young M.J."/>
            <person name="Ellegaard M.R."/>
            <person name="Gilbert M.T.P."/>
            <person name="Sinding M.S."/>
            <person name="Pacheco G."/>
            <person name="Shepherd L.D."/>
            <person name="Tennyson A.J.D."/>
            <person name="Grosser S."/>
            <person name="Kay E."/>
            <person name="Nupen L.J."/>
            <person name="Ellenberg U."/>
            <person name="Houston D.M."/>
            <person name="Reeve A.H."/>
            <person name="Johnson K."/>
            <person name="Masello J.F."/>
            <person name="Stracke T."/>
            <person name="McKinlay B."/>
            <person name="Borboroglu P.G."/>
            <person name="Zhang D.X."/>
            <person name="Zhang G."/>
        </authorList>
    </citation>
    <scope>NUCLEOTIDE SEQUENCE</scope>
    <source>
        <strain evidence="4">10/9/18-1</strain>
    </source>
</reference>
<evidence type="ECO:0000256" key="1">
    <source>
        <dbReference type="PROSITE-ProRule" id="PRU00047"/>
    </source>
</evidence>
<dbReference type="Proteomes" id="UP000818537">
    <property type="component" value="Unassembled WGS sequence"/>
</dbReference>
<dbReference type="EMBL" id="VULB01005465">
    <property type="protein sequence ID" value="KAF1494871.1"/>
    <property type="molecule type" value="Genomic_DNA"/>
</dbReference>
<dbReference type="AlphaFoldDB" id="A0A8S9EWV5"/>
<keyword evidence="1" id="KW-0479">Metal-binding</keyword>
<organism evidence="4 5">
    <name type="scientific">Eudyptula minor novaehollandiae</name>
    <name type="common">Australian little penguin</name>
    <dbReference type="NCBI Taxonomy" id="2052820"/>
    <lineage>
        <taxon>Eukaryota</taxon>
        <taxon>Metazoa</taxon>
        <taxon>Chordata</taxon>
        <taxon>Craniata</taxon>
        <taxon>Vertebrata</taxon>
        <taxon>Euteleostomi</taxon>
        <taxon>Archelosauria</taxon>
        <taxon>Archosauria</taxon>
        <taxon>Dinosauria</taxon>
        <taxon>Saurischia</taxon>
        <taxon>Theropoda</taxon>
        <taxon>Coelurosauria</taxon>
        <taxon>Aves</taxon>
        <taxon>Neognathae</taxon>
        <taxon>Neoaves</taxon>
        <taxon>Aequornithes</taxon>
        <taxon>Sphenisciformes</taxon>
        <taxon>Spheniscidae</taxon>
        <taxon>Eudyptula</taxon>
    </lineage>
</organism>
<name>A0A8S9EWV5_EUDMI</name>
<feature type="non-terminal residue" evidence="4">
    <location>
        <position position="88"/>
    </location>
</feature>
<accession>A0A8S9EWV5</accession>
<feature type="domain" description="CCHC-type" evidence="3">
    <location>
        <begin position="63"/>
        <end position="78"/>
    </location>
</feature>
<gene>
    <name evidence="4" type="ORF">FQV18_0000881</name>
</gene>
<evidence type="ECO:0000256" key="2">
    <source>
        <dbReference type="SAM" id="MobiDB-lite"/>
    </source>
</evidence>
<dbReference type="Pfam" id="PF00098">
    <property type="entry name" value="zf-CCHC"/>
    <property type="match status" value="1"/>
</dbReference>
<sequence length="88" mass="10507">REAQKVYVRREEETQKKQARILVAAVKEGQKGLSPRWNMEPRKMGPHKPKNQSQEGEREVMTCFYCGKKGHIKRDCRKIKMDERMFNE</sequence>
<feature type="non-terminal residue" evidence="4">
    <location>
        <position position="1"/>
    </location>
</feature>